<accession>A0AAV4ME27</accession>
<dbReference type="AlphaFoldDB" id="A0AAV4ME27"/>
<comment type="caution">
    <text evidence="1">The sequence shown here is derived from an EMBL/GenBank/DDBJ whole genome shotgun (WGS) entry which is preliminary data.</text>
</comment>
<dbReference type="Proteomes" id="UP001054945">
    <property type="component" value="Unassembled WGS sequence"/>
</dbReference>
<protein>
    <submittedName>
        <fullName evidence="1">Uncharacterized protein</fullName>
    </submittedName>
</protein>
<proteinExistence type="predicted"/>
<evidence type="ECO:0000313" key="2">
    <source>
        <dbReference type="Proteomes" id="UP001054945"/>
    </source>
</evidence>
<sequence>MGQFQESDNRLAAAADDCRAAERGVMCQRAPVSSPEPDFRPRQKHLATVIKEKTGLKTVLQAGVLCTVDSKISQ</sequence>
<evidence type="ECO:0000313" key="1">
    <source>
        <dbReference type="EMBL" id="GIX70264.1"/>
    </source>
</evidence>
<reference evidence="1 2" key="1">
    <citation type="submission" date="2021-06" db="EMBL/GenBank/DDBJ databases">
        <title>Caerostris extrusa draft genome.</title>
        <authorList>
            <person name="Kono N."/>
            <person name="Arakawa K."/>
        </authorList>
    </citation>
    <scope>NUCLEOTIDE SEQUENCE [LARGE SCALE GENOMIC DNA]</scope>
</reference>
<name>A0AAV4ME27_CAEEX</name>
<dbReference type="EMBL" id="BPLR01002126">
    <property type="protein sequence ID" value="GIX70264.1"/>
    <property type="molecule type" value="Genomic_DNA"/>
</dbReference>
<keyword evidence="2" id="KW-1185">Reference proteome</keyword>
<gene>
    <name evidence="1" type="ORF">CEXT_813551</name>
</gene>
<organism evidence="1 2">
    <name type="scientific">Caerostris extrusa</name>
    <name type="common">Bark spider</name>
    <name type="synonym">Caerostris bankana</name>
    <dbReference type="NCBI Taxonomy" id="172846"/>
    <lineage>
        <taxon>Eukaryota</taxon>
        <taxon>Metazoa</taxon>
        <taxon>Ecdysozoa</taxon>
        <taxon>Arthropoda</taxon>
        <taxon>Chelicerata</taxon>
        <taxon>Arachnida</taxon>
        <taxon>Araneae</taxon>
        <taxon>Araneomorphae</taxon>
        <taxon>Entelegynae</taxon>
        <taxon>Araneoidea</taxon>
        <taxon>Araneidae</taxon>
        <taxon>Caerostris</taxon>
    </lineage>
</organism>